<dbReference type="Proteomes" id="UP001500449">
    <property type="component" value="Unassembled WGS sequence"/>
</dbReference>
<evidence type="ECO:0000256" key="2">
    <source>
        <dbReference type="SAM" id="MobiDB-lite"/>
    </source>
</evidence>
<dbReference type="EMBL" id="BAAAQK010000005">
    <property type="protein sequence ID" value="GAA1843181.1"/>
    <property type="molecule type" value="Genomic_DNA"/>
</dbReference>
<dbReference type="InterPro" id="IPR050546">
    <property type="entry name" value="Glycosyl_Hydrlase_16"/>
</dbReference>
<sequence length="314" mass="32629">MSRFRARATGVAAAGVLAVLLSACGSATGPELATTPDSQGAVLALPTTTAAPTPTPTSTAPPTPTTSRKPAATATRATPQAAHQAAHQAGPAVAWTPAAAEEFSGAAVDRSRWNVYDSVGAFGNGRRTPDAVTQAGGLLTITARPDDGGTSGGLGMTKGQLYGRWEFRARTDKGSGFGSAILLWPDSDKWPDDGELDIMEVPTADRTEAHTIIHYGGAANKTFGTATPGDFSQWHTFAFEWLPDRMTSYIDGKKVFETTDKDLIPTVPMHATIQLDQGPSAGWLPAPGDSTPAETTLQVDYMRVSTYPGAAAAG</sequence>
<evidence type="ECO:0000256" key="3">
    <source>
        <dbReference type="SAM" id="SignalP"/>
    </source>
</evidence>
<feature type="compositionally biased region" description="Pro residues" evidence="2">
    <location>
        <begin position="53"/>
        <end position="64"/>
    </location>
</feature>
<protein>
    <recommendedName>
        <fullName evidence="4">GH16 domain-containing protein</fullName>
    </recommendedName>
</protein>
<keyword evidence="3" id="KW-0732">Signal</keyword>
<organism evidence="5 6">
    <name type="scientific">Pseudonocardia ailaonensis</name>
    <dbReference type="NCBI Taxonomy" id="367279"/>
    <lineage>
        <taxon>Bacteria</taxon>
        <taxon>Bacillati</taxon>
        <taxon>Actinomycetota</taxon>
        <taxon>Actinomycetes</taxon>
        <taxon>Pseudonocardiales</taxon>
        <taxon>Pseudonocardiaceae</taxon>
        <taxon>Pseudonocardia</taxon>
    </lineage>
</organism>
<dbReference type="SUPFAM" id="SSF49899">
    <property type="entry name" value="Concanavalin A-like lectins/glucanases"/>
    <property type="match status" value="1"/>
</dbReference>
<proteinExistence type="inferred from homology"/>
<keyword evidence="6" id="KW-1185">Reference proteome</keyword>
<evidence type="ECO:0000313" key="6">
    <source>
        <dbReference type="Proteomes" id="UP001500449"/>
    </source>
</evidence>
<dbReference type="PANTHER" id="PTHR10963:SF55">
    <property type="entry name" value="GLYCOSIDE HYDROLASE FAMILY 16 PROTEIN"/>
    <property type="match status" value="1"/>
</dbReference>
<name>A0ABN2N0X1_9PSEU</name>
<dbReference type="CDD" id="cd00413">
    <property type="entry name" value="Glyco_hydrolase_16"/>
    <property type="match status" value="1"/>
</dbReference>
<dbReference type="InterPro" id="IPR000757">
    <property type="entry name" value="Beta-glucanase-like"/>
</dbReference>
<accession>A0ABN2N0X1</accession>
<dbReference type="PANTHER" id="PTHR10963">
    <property type="entry name" value="GLYCOSYL HYDROLASE-RELATED"/>
    <property type="match status" value="1"/>
</dbReference>
<dbReference type="InterPro" id="IPR013320">
    <property type="entry name" value="ConA-like_dom_sf"/>
</dbReference>
<evidence type="ECO:0000256" key="1">
    <source>
        <dbReference type="ARBA" id="ARBA00006865"/>
    </source>
</evidence>
<feature type="domain" description="GH16" evidence="4">
    <location>
        <begin position="56"/>
        <end position="310"/>
    </location>
</feature>
<feature type="region of interest" description="Disordered" evidence="2">
    <location>
        <begin position="47"/>
        <end position="93"/>
    </location>
</feature>
<dbReference type="PROSITE" id="PS51257">
    <property type="entry name" value="PROKAR_LIPOPROTEIN"/>
    <property type="match status" value="1"/>
</dbReference>
<gene>
    <name evidence="5" type="ORF">GCM10009836_23200</name>
</gene>
<comment type="similarity">
    <text evidence="1">Belongs to the glycosyl hydrolase 16 family.</text>
</comment>
<feature type="chain" id="PRO_5045470060" description="GH16 domain-containing protein" evidence="3">
    <location>
        <begin position="28"/>
        <end position="314"/>
    </location>
</feature>
<dbReference type="PROSITE" id="PS51762">
    <property type="entry name" value="GH16_2"/>
    <property type="match status" value="1"/>
</dbReference>
<feature type="compositionally biased region" description="Low complexity" evidence="2">
    <location>
        <begin position="65"/>
        <end position="93"/>
    </location>
</feature>
<dbReference type="RefSeq" id="WP_344415396.1">
    <property type="nucleotide sequence ID" value="NZ_BAAAQK010000005.1"/>
</dbReference>
<comment type="caution">
    <text evidence="5">The sequence shown here is derived from an EMBL/GenBank/DDBJ whole genome shotgun (WGS) entry which is preliminary data.</text>
</comment>
<evidence type="ECO:0000259" key="4">
    <source>
        <dbReference type="PROSITE" id="PS51762"/>
    </source>
</evidence>
<dbReference type="Gene3D" id="2.60.120.200">
    <property type="match status" value="1"/>
</dbReference>
<feature type="signal peptide" evidence="3">
    <location>
        <begin position="1"/>
        <end position="27"/>
    </location>
</feature>
<evidence type="ECO:0000313" key="5">
    <source>
        <dbReference type="EMBL" id="GAA1843181.1"/>
    </source>
</evidence>
<reference evidence="5 6" key="1">
    <citation type="journal article" date="2019" name="Int. J. Syst. Evol. Microbiol.">
        <title>The Global Catalogue of Microorganisms (GCM) 10K type strain sequencing project: providing services to taxonomists for standard genome sequencing and annotation.</title>
        <authorList>
            <consortium name="The Broad Institute Genomics Platform"/>
            <consortium name="The Broad Institute Genome Sequencing Center for Infectious Disease"/>
            <person name="Wu L."/>
            <person name="Ma J."/>
        </authorList>
    </citation>
    <scope>NUCLEOTIDE SEQUENCE [LARGE SCALE GENOMIC DNA]</scope>
    <source>
        <strain evidence="5 6">JCM 16009</strain>
    </source>
</reference>
<dbReference type="Pfam" id="PF00722">
    <property type="entry name" value="Glyco_hydro_16"/>
    <property type="match status" value="1"/>
</dbReference>